<proteinExistence type="predicted"/>
<dbReference type="Proteomes" id="UP001314169">
    <property type="component" value="Chromosome 1"/>
</dbReference>
<feature type="compositionally biased region" description="Pro residues" evidence="1">
    <location>
        <begin position="136"/>
        <end position="145"/>
    </location>
</feature>
<accession>A0ABN9Z4V5</accession>
<evidence type="ECO:0000313" key="2">
    <source>
        <dbReference type="EMBL" id="CAK6433384.1"/>
    </source>
</evidence>
<name>A0ABN9Z4V5_PIPNA</name>
<dbReference type="EMBL" id="OY882858">
    <property type="protein sequence ID" value="CAK6433384.1"/>
    <property type="molecule type" value="Genomic_DNA"/>
</dbReference>
<evidence type="ECO:0000313" key="3">
    <source>
        <dbReference type="Proteomes" id="UP001314169"/>
    </source>
</evidence>
<gene>
    <name evidence="2" type="ORF">MPIPNATIZW_LOCUS1690</name>
</gene>
<protein>
    <submittedName>
        <fullName evidence="2">Uncharacterized protein</fullName>
    </submittedName>
</protein>
<feature type="compositionally biased region" description="Low complexity" evidence="1">
    <location>
        <begin position="46"/>
        <end position="63"/>
    </location>
</feature>
<reference evidence="2" key="1">
    <citation type="submission" date="2023-12" db="EMBL/GenBank/DDBJ databases">
        <authorList>
            <person name="Brown T."/>
        </authorList>
    </citation>
    <scope>NUCLEOTIDE SEQUENCE</scope>
</reference>
<evidence type="ECO:0000256" key="1">
    <source>
        <dbReference type="SAM" id="MobiDB-lite"/>
    </source>
</evidence>
<organism evidence="2 3">
    <name type="scientific">Pipistrellus nathusii</name>
    <name type="common">Nathusius' pipistrelle</name>
    <dbReference type="NCBI Taxonomy" id="59473"/>
    <lineage>
        <taxon>Eukaryota</taxon>
        <taxon>Metazoa</taxon>
        <taxon>Chordata</taxon>
        <taxon>Craniata</taxon>
        <taxon>Vertebrata</taxon>
        <taxon>Euteleostomi</taxon>
        <taxon>Mammalia</taxon>
        <taxon>Eutheria</taxon>
        <taxon>Laurasiatheria</taxon>
        <taxon>Chiroptera</taxon>
        <taxon>Yangochiroptera</taxon>
        <taxon>Vespertilionidae</taxon>
        <taxon>Pipistrellus</taxon>
    </lineage>
</organism>
<sequence length="145" mass="14371">VQEAHTDPLGGRGADSGGSCVRRGGPAARVLGTEGVFAGGKCGSVGRAHGPASAHGAGPRAPGEGVHRVAQQVAPGPQDCGAAADTWPGRSWPTPTSSSASALSTAPQPPGCSPPSRHSPRSSACRTPVPSRSRWPPMPPCTLTS</sequence>
<keyword evidence="3" id="KW-1185">Reference proteome</keyword>
<feature type="compositionally biased region" description="Low complexity" evidence="1">
    <location>
        <begin position="93"/>
        <end position="106"/>
    </location>
</feature>
<feature type="non-terminal residue" evidence="2">
    <location>
        <position position="145"/>
    </location>
</feature>
<feature type="region of interest" description="Disordered" evidence="1">
    <location>
        <begin position="1"/>
        <end position="145"/>
    </location>
</feature>
<feature type="non-terminal residue" evidence="2">
    <location>
        <position position="1"/>
    </location>
</feature>